<keyword evidence="3" id="KW-1185">Reference proteome</keyword>
<accession>A0A8G0LIG1</accession>
<sequence length="126" mass="14255">MHEYIEMRGGETRVKHALSHVKMDARIAVSCPVAPSRFEFREMRHGQLLTRLLLPGPKHALSRRLGDEATKKRNATTKDERTNGRRGNVIPGGNLNFSPSRISYIYQSLYVYTSITSISSSKVVRV</sequence>
<organism evidence="2 3">
    <name type="scientific">Trichoderma simmonsii</name>
    <dbReference type="NCBI Taxonomy" id="1491479"/>
    <lineage>
        <taxon>Eukaryota</taxon>
        <taxon>Fungi</taxon>
        <taxon>Dikarya</taxon>
        <taxon>Ascomycota</taxon>
        <taxon>Pezizomycotina</taxon>
        <taxon>Sordariomycetes</taxon>
        <taxon>Hypocreomycetidae</taxon>
        <taxon>Hypocreales</taxon>
        <taxon>Hypocreaceae</taxon>
        <taxon>Trichoderma</taxon>
    </lineage>
</organism>
<dbReference type="AlphaFoldDB" id="A0A8G0LIG1"/>
<evidence type="ECO:0000256" key="1">
    <source>
        <dbReference type="SAM" id="MobiDB-lite"/>
    </source>
</evidence>
<name>A0A8G0LIG1_9HYPO</name>
<feature type="compositionally biased region" description="Basic and acidic residues" evidence="1">
    <location>
        <begin position="64"/>
        <end position="83"/>
    </location>
</feature>
<dbReference type="Proteomes" id="UP000826661">
    <property type="component" value="Chromosome IV"/>
</dbReference>
<evidence type="ECO:0000313" key="3">
    <source>
        <dbReference type="Proteomes" id="UP000826661"/>
    </source>
</evidence>
<gene>
    <name evidence="2" type="ORF">H0G86_007675</name>
</gene>
<protein>
    <submittedName>
        <fullName evidence="2">Uncharacterized protein</fullName>
    </submittedName>
</protein>
<evidence type="ECO:0000313" key="2">
    <source>
        <dbReference type="EMBL" id="QYT00595.1"/>
    </source>
</evidence>
<reference evidence="2 3" key="1">
    <citation type="journal article" date="2021" name="BMC Genomics">
        <title>Telomere-to-telomere genome assembly of asparaginase-producing Trichoderma simmonsii.</title>
        <authorList>
            <person name="Chung D."/>
            <person name="Kwon Y.M."/>
            <person name="Yang Y."/>
        </authorList>
    </citation>
    <scope>NUCLEOTIDE SEQUENCE [LARGE SCALE GENOMIC DNA]</scope>
    <source>
        <strain evidence="2 3">GH-Sj1</strain>
    </source>
</reference>
<dbReference type="EMBL" id="CP075867">
    <property type="protein sequence ID" value="QYT00595.1"/>
    <property type="molecule type" value="Genomic_DNA"/>
</dbReference>
<feature type="region of interest" description="Disordered" evidence="1">
    <location>
        <begin position="63"/>
        <end position="92"/>
    </location>
</feature>
<proteinExistence type="predicted"/>